<keyword evidence="2" id="KW-0285">Flavoprotein</keyword>
<comment type="cofactor">
    <cofactor evidence="1">
        <name>FAD</name>
        <dbReference type="ChEBI" id="CHEBI:57692"/>
    </cofactor>
</comment>
<dbReference type="PANTHER" id="PTHR47178">
    <property type="entry name" value="MONOOXYGENASE, FAD-BINDING"/>
    <property type="match status" value="1"/>
</dbReference>
<dbReference type="Gene3D" id="3.50.50.60">
    <property type="entry name" value="FAD/NAD(P)-binding domain"/>
    <property type="match status" value="1"/>
</dbReference>
<protein>
    <recommendedName>
        <fullName evidence="7">FAD-binding domain-containing protein</fullName>
    </recommendedName>
</protein>
<dbReference type="PRINTS" id="PR00420">
    <property type="entry name" value="RNGMNOXGNASE"/>
</dbReference>
<evidence type="ECO:0000256" key="5">
    <source>
        <dbReference type="ARBA" id="ARBA00023033"/>
    </source>
</evidence>
<organism evidence="8 9">
    <name type="scientific">Recurvomyces mirabilis</name>
    <dbReference type="NCBI Taxonomy" id="574656"/>
    <lineage>
        <taxon>Eukaryota</taxon>
        <taxon>Fungi</taxon>
        <taxon>Dikarya</taxon>
        <taxon>Ascomycota</taxon>
        <taxon>Pezizomycotina</taxon>
        <taxon>Dothideomycetes</taxon>
        <taxon>Dothideomycetidae</taxon>
        <taxon>Mycosphaerellales</taxon>
        <taxon>Teratosphaeriaceae</taxon>
        <taxon>Recurvomyces</taxon>
    </lineage>
</organism>
<dbReference type="InterPro" id="IPR002938">
    <property type="entry name" value="FAD-bd"/>
</dbReference>
<evidence type="ECO:0000256" key="6">
    <source>
        <dbReference type="SAM" id="MobiDB-lite"/>
    </source>
</evidence>
<evidence type="ECO:0000256" key="4">
    <source>
        <dbReference type="ARBA" id="ARBA00023002"/>
    </source>
</evidence>
<feature type="domain" description="FAD-binding" evidence="7">
    <location>
        <begin position="3"/>
        <end position="43"/>
    </location>
</feature>
<dbReference type="SUPFAM" id="SSF51905">
    <property type="entry name" value="FAD/NAD(P)-binding domain"/>
    <property type="match status" value="1"/>
</dbReference>
<feature type="domain" description="FAD-binding" evidence="7">
    <location>
        <begin position="120"/>
        <end position="368"/>
    </location>
</feature>
<evidence type="ECO:0000259" key="7">
    <source>
        <dbReference type="Pfam" id="PF01494"/>
    </source>
</evidence>
<keyword evidence="3" id="KW-0274">FAD</keyword>
<proteinExistence type="predicted"/>
<dbReference type="AlphaFoldDB" id="A0AAE0TT58"/>
<dbReference type="GO" id="GO:0071949">
    <property type="term" value="F:FAD binding"/>
    <property type="evidence" value="ECO:0007669"/>
    <property type="project" value="InterPro"/>
</dbReference>
<dbReference type="Pfam" id="PF01494">
    <property type="entry name" value="FAD_binding_3"/>
    <property type="match status" value="2"/>
</dbReference>
<feature type="region of interest" description="Disordered" evidence="6">
    <location>
        <begin position="392"/>
        <end position="413"/>
    </location>
</feature>
<dbReference type="EMBL" id="JAUTXT010000030">
    <property type="protein sequence ID" value="KAK3672722.1"/>
    <property type="molecule type" value="Genomic_DNA"/>
</dbReference>
<comment type="caution">
    <text evidence="8">The sequence shown here is derived from an EMBL/GenBank/DDBJ whole genome shotgun (WGS) entry which is preliminary data.</text>
</comment>
<evidence type="ECO:0000256" key="3">
    <source>
        <dbReference type="ARBA" id="ARBA00022827"/>
    </source>
</evidence>
<evidence type="ECO:0000256" key="1">
    <source>
        <dbReference type="ARBA" id="ARBA00001974"/>
    </source>
</evidence>
<keyword evidence="9" id="KW-1185">Reference proteome</keyword>
<gene>
    <name evidence="8" type="ORF">LTR78_007308</name>
</gene>
<dbReference type="InterPro" id="IPR036188">
    <property type="entry name" value="FAD/NAD-bd_sf"/>
</dbReference>
<name>A0AAE0TT58_9PEZI</name>
<dbReference type="PANTHER" id="PTHR47178:SF2">
    <property type="entry name" value="FAD-BINDING DOMAIN-CONTAINING PROTEIN"/>
    <property type="match status" value="1"/>
</dbReference>
<sequence>MADVDVLVIGAGVVGLALAQGLRKAGLRMAICEQDSDDTYYGRPRDWGITLHWGFELIAKLLPPELHSHIDEILCDPFYKQSEQDADLVTYAGHTGKVLIRTPASTARSVSRKKMRRLFSQGLEIQYAQRLVNIEISDDSATAVFEDGQRLTAKLIIGCDGSRSRVRSMLVDPETAKVKKLGINLVNFGAKFDQETALLIRKQHPIFSNSVHPSGYMYFLRILDVPDPDEAESWTFQNIFGWKGAPYASDFASKTEQTQWLKAKASEFAQPWRTVLSNIPDDTVFTIDSINTWRPVGWSASPLQGKVTLAGDAAHASTPIRGQGLNNGLEDAVQLLGRLSSAEKTDEGLRHGVQGYEEETIERGRRDVDLSESSALGMFDYNQLLNSPQAKLGLKKSQASDVEPVDSGTSTPV</sequence>
<evidence type="ECO:0000256" key="2">
    <source>
        <dbReference type="ARBA" id="ARBA00022630"/>
    </source>
</evidence>
<dbReference type="GO" id="GO:0004497">
    <property type="term" value="F:monooxygenase activity"/>
    <property type="evidence" value="ECO:0007669"/>
    <property type="project" value="UniProtKB-KW"/>
</dbReference>
<keyword evidence="4" id="KW-0560">Oxidoreductase</keyword>
<accession>A0AAE0TT58</accession>
<dbReference type="Proteomes" id="UP001274830">
    <property type="component" value="Unassembled WGS sequence"/>
</dbReference>
<reference evidence="8" key="1">
    <citation type="submission" date="2023-07" db="EMBL/GenBank/DDBJ databases">
        <title>Black Yeasts Isolated from many extreme environments.</title>
        <authorList>
            <person name="Coleine C."/>
            <person name="Stajich J.E."/>
            <person name="Selbmann L."/>
        </authorList>
    </citation>
    <scope>NUCLEOTIDE SEQUENCE</scope>
    <source>
        <strain evidence="8">CCFEE 5485</strain>
    </source>
</reference>
<evidence type="ECO:0000313" key="9">
    <source>
        <dbReference type="Proteomes" id="UP001274830"/>
    </source>
</evidence>
<evidence type="ECO:0000313" key="8">
    <source>
        <dbReference type="EMBL" id="KAK3672722.1"/>
    </source>
</evidence>
<keyword evidence="5" id="KW-0503">Monooxygenase</keyword>